<dbReference type="PANTHER" id="PTHR13428">
    <property type="entry name" value="INNER NUCLEAR MEMBRANE PROTEIN MAN1 LEM DOMAIN CONTAINING PROTEIN"/>
    <property type="match status" value="1"/>
</dbReference>
<keyword evidence="2" id="KW-0597">Phosphoprotein</keyword>
<dbReference type="Pfam" id="PF09402">
    <property type="entry name" value="MSC"/>
    <property type="match status" value="1"/>
</dbReference>
<proteinExistence type="predicted"/>
<feature type="signal peptide" evidence="8">
    <location>
        <begin position="1"/>
        <end position="25"/>
    </location>
</feature>
<dbReference type="InterPro" id="IPR018996">
    <property type="entry name" value="Man1/Src1-like_C"/>
</dbReference>
<dbReference type="SUPFAM" id="SSF54928">
    <property type="entry name" value="RNA-binding domain, RBD"/>
    <property type="match status" value="1"/>
</dbReference>
<feature type="transmembrane region" description="Helical" evidence="7">
    <location>
        <begin position="127"/>
        <end position="152"/>
    </location>
</feature>
<comment type="subcellular location">
    <subcellularLocation>
        <location evidence="1">Nucleus inner membrane</location>
    </subcellularLocation>
</comment>
<dbReference type="Proteomes" id="UP000261620">
    <property type="component" value="Unplaced"/>
</dbReference>
<evidence type="ECO:0000259" key="9">
    <source>
        <dbReference type="Pfam" id="PF09402"/>
    </source>
</evidence>
<dbReference type="STRING" id="94237.ENSMMOP00000010509"/>
<dbReference type="Gene3D" id="3.30.70.330">
    <property type="match status" value="1"/>
</dbReference>
<dbReference type="InterPro" id="IPR035979">
    <property type="entry name" value="RBD_domain_sf"/>
</dbReference>
<feature type="domain" description="Man1/Src1-like C-terminal" evidence="9">
    <location>
        <begin position="112"/>
        <end position="248"/>
    </location>
</feature>
<dbReference type="InterPro" id="IPR034394">
    <property type="entry name" value="Man1_RRM"/>
</dbReference>
<dbReference type="FunFam" id="3.30.70.330:FF:000176">
    <property type="entry name" value="Inner nuclear membrane protein Man1"/>
    <property type="match status" value="1"/>
</dbReference>
<keyword evidence="4 7" id="KW-1133">Transmembrane helix</keyword>
<dbReference type="GO" id="GO:0005637">
    <property type="term" value="C:nuclear inner membrane"/>
    <property type="evidence" value="ECO:0007669"/>
    <property type="project" value="UniProtKB-SubCell"/>
</dbReference>
<feature type="chain" id="PRO_5018564288" description="Man1/Src1-like C-terminal domain-containing protein" evidence="8">
    <location>
        <begin position="26"/>
        <end position="416"/>
    </location>
</feature>
<dbReference type="InterPro" id="IPR041885">
    <property type="entry name" value="MAN1_winged_helix_dom"/>
</dbReference>
<organism evidence="10 11">
    <name type="scientific">Mola mola</name>
    <name type="common">Ocean sunfish</name>
    <name type="synonym">Tetraodon mola</name>
    <dbReference type="NCBI Taxonomy" id="94237"/>
    <lineage>
        <taxon>Eukaryota</taxon>
        <taxon>Metazoa</taxon>
        <taxon>Chordata</taxon>
        <taxon>Craniata</taxon>
        <taxon>Vertebrata</taxon>
        <taxon>Euteleostomi</taxon>
        <taxon>Actinopterygii</taxon>
        <taxon>Neopterygii</taxon>
        <taxon>Teleostei</taxon>
        <taxon>Neoteleostei</taxon>
        <taxon>Acanthomorphata</taxon>
        <taxon>Eupercaria</taxon>
        <taxon>Tetraodontiformes</taxon>
        <taxon>Molidae</taxon>
        <taxon>Mola</taxon>
    </lineage>
</organism>
<name>A0A3Q3WNI8_MOLML</name>
<evidence type="ECO:0000256" key="3">
    <source>
        <dbReference type="ARBA" id="ARBA00022692"/>
    </source>
</evidence>
<evidence type="ECO:0000256" key="8">
    <source>
        <dbReference type="SAM" id="SignalP"/>
    </source>
</evidence>
<evidence type="ECO:0000256" key="6">
    <source>
        <dbReference type="ARBA" id="ARBA00023242"/>
    </source>
</evidence>
<dbReference type="CDD" id="cd12286">
    <property type="entry name" value="RRM_Man1"/>
    <property type="match status" value="1"/>
</dbReference>
<keyword evidence="3 7" id="KW-0812">Transmembrane</keyword>
<reference evidence="10" key="1">
    <citation type="submission" date="2025-08" db="UniProtKB">
        <authorList>
            <consortium name="Ensembl"/>
        </authorList>
    </citation>
    <scope>IDENTIFICATION</scope>
</reference>
<dbReference type="OMA" id="ITENPHW"/>
<dbReference type="GO" id="GO:0006998">
    <property type="term" value="P:nuclear envelope organization"/>
    <property type="evidence" value="ECO:0007669"/>
    <property type="project" value="TreeGrafter"/>
</dbReference>
<protein>
    <recommendedName>
        <fullName evidence="9">Man1/Src1-like C-terminal domain-containing protein</fullName>
    </recommendedName>
</protein>
<evidence type="ECO:0000313" key="11">
    <source>
        <dbReference type="Proteomes" id="UP000261620"/>
    </source>
</evidence>
<dbReference type="Ensembl" id="ENSMMOT00000010692.1">
    <property type="protein sequence ID" value="ENSMMOP00000010509.1"/>
    <property type="gene ID" value="ENSMMOG00000008101.1"/>
</dbReference>
<evidence type="ECO:0000256" key="2">
    <source>
        <dbReference type="ARBA" id="ARBA00022553"/>
    </source>
</evidence>
<dbReference type="GO" id="GO:0031490">
    <property type="term" value="F:chromatin DNA binding"/>
    <property type="evidence" value="ECO:0007669"/>
    <property type="project" value="TreeGrafter"/>
</dbReference>
<keyword evidence="8" id="KW-0732">Signal</keyword>
<keyword evidence="11" id="KW-1185">Reference proteome</keyword>
<evidence type="ECO:0000256" key="1">
    <source>
        <dbReference type="ARBA" id="ARBA00004540"/>
    </source>
</evidence>
<sequence length="416" mass="47369">MFLLTAACVFFLMLGLMYLRMRGSGSSDVSGIGMYLTKYVIETFSQHDCGDQQHPNRSLSMDEASAYLKVLKDFIHTSLEWIIRTGQDVGIRLTGQVADDPVTDVSEICRLESTHPKMSFTCRFRRAFLIVVSRVFLITGVICCVWSGIYYIKYRWRREEEETRQMYDLVESIVDVLKSHSEACQENQDLQPCLPIPHVRDSLVQPQDRKKMKKIWERAVTFVSANESRIRTEAQRIGGADFLVWRWIQPSVSCDKTSVMPSKVWQGKAFPLDRRNSPPNSLTPCLKIRNMFDPVMEVGENWDLAIHEAILEKCSDNDGIVHIAVDKNSREGCVYVKCLSAEYSGKAFKALHGSWFDGKLVTVKYLRLDRYHQRFPQAQGCSTPLKASSLQLNATSTLNTTLCLQHYGSAKFSGLS</sequence>
<evidence type="ECO:0000256" key="5">
    <source>
        <dbReference type="ARBA" id="ARBA00023136"/>
    </source>
</evidence>
<evidence type="ECO:0000256" key="4">
    <source>
        <dbReference type="ARBA" id="ARBA00022989"/>
    </source>
</evidence>
<dbReference type="GO" id="GO:0030514">
    <property type="term" value="P:negative regulation of BMP signaling pathway"/>
    <property type="evidence" value="ECO:0007669"/>
    <property type="project" value="TreeGrafter"/>
</dbReference>
<reference evidence="10" key="2">
    <citation type="submission" date="2025-09" db="UniProtKB">
        <authorList>
            <consortium name="Ensembl"/>
        </authorList>
    </citation>
    <scope>IDENTIFICATION</scope>
</reference>
<dbReference type="PANTHER" id="PTHR13428:SF10">
    <property type="entry name" value="INNER NUCLEAR MEMBRANE PROTEIN MAN1"/>
    <property type="match status" value="1"/>
</dbReference>
<accession>A0A3Q3WNI8</accession>
<keyword evidence="6" id="KW-0539">Nucleus</keyword>
<keyword evidence="5 7" id="KW-0472">Membrane</keyword>
<dbReference type="InterPro" id="IPR052277">
    <property type="entry name" value="INM_ESCRT-Associated"/>
</dbReference>
<evidence type="ECO:0000313" key="10">
    <source>
        <dbReference type="Ensembl" id="ENSMMOP00000010509.1"/>
    </source>
</evidence>
<dbReference type="FunFam" id="1.10.10.1180:FF:000001">
    <property type="entry name" value="inner nuclear membrane protein Man1"/>
    <property type="match status" value="1"/>
</dbReference>
<dbReference type="Gene3D" id="1.10.10.1180">
    <property type="entry name" value="MAN1, winged-helix domain"/>
    <property type="match status" value="1"/>
</dbReference>
<dbReference type="InterPro" id="IPR012677">
    <property type="entry name" value="Nucleotide-bd_a/b_plait_sf"/>
</dbReference>
<evidence type="ECO:0000256" key="7">
    <source>
        <dbReference type="SAM" id="Phobius"/>
    </source>
</evidence>
<dbReference type="AlphaFoldDB" id="A0A3Q3WNI8"/>